<feature type="region of interest" description="Disordered" evidence="1">
    <location>
        <begin position="99"/>
        <end position="122"/>
    </location>
</feature>
<dbReference type="RefSeq" id="WP_118963324.1">
    <property type="nucleotide sequence ID" value="NZ_CP023036.1"/>
</dbReference>
<dbReference type="Proteomes" id="UP000264120">
    <property type="component" value="Chromosome"/>
</dbReference>
<sequence>MNTTARLGGLGAVFALLLTEVPEQYTFYAAMLVIACGTIAATVPPPVAGGRWAAVYHVISAIGLNIGWAESRLKPGVSGIPVSRGDEAAARQAVHDAGIPVMPGRGQAVRSPEATREPPLGR</sequence>
<keyword evidence="3" id="KW-1185">Reference proteome</keyword>
<dbReference type="AlphaFoldDB" id="A0A347WEW2"/>
<evidence type="ECO:0000256" key="1">
    <source>
        <dbReference type="SAM" id="MobiDB-lite"/>
    </source>
</evidence>
<name>A0A347WEW2_9PROT</name>
<proteinExistence type="predicted"/>
<dbReference type="KEGG" id="ksc:CD178_02658"/>
<evidence type="ECO:0000313" key="2">
    <source>
        <dbReference type="EMBL" id="AXY23405.1"/>
    </source>
</evidence>
<organism evidence="2 3">
    <name type="scientific">Komagataeibacter saccharivorans</name>
    <dbReference type="NCBI Taxonomy" id="265959"/>
    <lineage>
        <taxon>Bacteria</taxon>
        <taxon>Pseudomonadati</taxon>
        <taxon>Pseudomonadota</taxon>
        <taxon>Alphaproteobacteria</taxon>
        <taxon>Acetobacterales</taxon>
        <taxon>Acetobacteraceae</taxon>
        <taxon>Komagataeibacter</taxon>
    </lineage>
</organism>
<dbReference type="OrthoDB" id="7224807at2"/>
<accession>A0A347WEW2</accession>
<evidence type="ECO:0000313" key="3">
    <source>
        <dbReference type="Proteomes" id="UP000264120"/>
    </source>
</evidence>
<reference evidence="2 3" key="1">
    <citation type="submission" date="2017-08" db="EMBL/GenBank/DDBJ databases">
        <title>Complete genome sequence of Gluconacetobacter saccharivorans CV1 isolated from Fermented Vinegar.</title>
        <authorList>
            <person name="Kim S.-Y."/>
        </authorList>
    </citation>
    <scope>NUCLEOTIDE SEQUENCE [LARGE SCALE GENOMIC DNA]</scope>
    <source>
        <strain evidence="2 3">CV1</strain>
    </source>
</reference>
<gene>
    <name evidence="2" type="ORF">CD178_02658</name>
</gene>
<protein>
    <submittedName>
        <fullName evidence="2">Uncharacterized protein</fullName>
    </submittedName>
</protein>
<dbReference type="EMBL" id="CP023036">
    <property type="protein sequence ID" value="AXY23405.1"/>
    <property type="molecule type" value="Genomic_DNA"/>
</dbReference>